<reference evidence="1" key="1">
    <citation type="submission" date="2022-07" db="EMBL/GenBank/DDBJ databases">
        <title>Phylogenomic reconstructions and comparative analyses of Kickxellomycotina fungi.</title>
        <authorList>
            <person name="Reynolds N.K."/>
            <person name="Stajich J.E."/>
            <person name="Barry K."/>
            <person name="Grigoriev I.V."/>
            <person name="Crous P."/>
            <person name="Smith M.E."/>
        </authorList>
    </citation>
    <scope>NUCLEOTIDE SEQUENCE</scope>
    <source>
        <strain evidence="1">Benny 63K</strain>
    </source>
</reference>
<accession>A0ACC1IIZ4</accession>
<dbReference type="EMBL" id="JANBPG010000899">
    <property type="protein sequence ID" value="KAJ1893012.1"/>
    <property type="molecule type" value="Genomic_DNA"/>
</dbReference>
<sequence length="95" mass="10379">MDMPGHGDHGGHGGHGDGGARPMCAMNMSFNWSTENVCVLFDFWRINSTTSLAVSFALVFVLGYLYELARTRVRRWEQSMAPTGSILSSSPDAPL</sequence>
<evidence type="ECO:0000313" key="1">
    <source>
        <dbReference type="EMBL" id="KAJ1893012.1"/>
    </source>
</evidence>
<organism evidence="1 2">
    <name type="scientific">Kickxella alabastrina</name>
    <dbReference type="NCBI Taxonomy" id="61397"/>
    <lineage>
        <taxon>Eukaryota</taxon>
        <taxon>Fungi</taxon>
        <taxon>Fungi incertae sedis</taxon>
        <taxon>Zoopagomycota</taxon>
        <taxon>Kickxellomycotina</taxon>
        <taxon>Kickxellomycetes</taxon>
        <taxon>Kickxellales</taxon>
        <taxon>Kickxellaceae</taxon>
        <taxon>Kickxella</taxon>
    </lineage>
</organism>
<proteinExistence type="predicted"/>
<evidence type="ECO:0000313" key="2">
    <source>
        <dbReference type="Proteomes" id="UP001150581"/>
    </source>
</evidence>
<keyword evidence="2" id="KW-1185">Reference proteome</keyword>
<comment type="caution">
    <text evidence="1">The sequence shown here is derived from an EMBL/GenBank/DDBJ whole genome shotgun (WGS) entry which is preliminary data.</text>
</comment>
<protein>
    <submittedName>
        <fullName evidence="1">Copper transpport protein</fullName>
    </submittedName>
</protein>
<gene>
    <name evidence="1" type="primary">CTR2</name>
    <name evidence="1" type="ORF">LPJ66_006013</name>
</gene>
<feature type="non-terminal residue" evidence="1">
    <location>
        <position position="95"/>
    </location>
</feature>
<name>A0ACC1IIZ4_9FUNG</name>
<dbReference type="Proteomes" id="UP001150581">
    <property type="component" value="Unassembled WGS sequence"/>
</dbReference>